<dbReference type="InterPro" id="IPR011050">
    <property type="entry name" value="Pectin_lyase_fold/virulence"/>
</dbReference>
<feature type="domain" description="Filamentous haemagglutinin FhaB/tRNA nuclease CdiA-like TPS" evidence="2">
    <location>
        <begin position="58"/>
        <end position="179"/>
    </location>
</feature>
<evidence type="ECO:0000259" key="2">
    <source>
        <dbReference type="SMART" id="SM00912"/>
    </source>
</evidence>
<dbReference type="InterPro" id="IPR008638">
    <property type="entry name" value="FhaB/CdiA-like_TPS"/>
</dbReference>
<feature type="compositionally biased region" description="Polar residues" evidence="1">
    <location>
        <begin position="2528"/>
        <end position="2541"/>
    </location>
</feature>
<name>A0A5E4YLI4_9BURK</name>
<dbReference type="NCBIfam" id="TIGR01731">
    <property type="entry name" value="fil_hemag_20aa"/>
    <property type="match status" value="21"/>
</dbReference>
<feature type="region of interest" description="Disordered" evidence="1">
    <location>
        <begin position="1959"/>
        <end position="1989"/>
    </location>
</feature>
<feature type="compositionally biased region" description="Polar residues" evidence="1">
    <location>
        <begin position="2488"/>
        <end position="2511"/>
    </location>
</feature>
<keyword evidence="4" id="KW-1185">Reference proteome</keyword>
<accession>A0A5E4YLI4</accession>
<reference evidence="3 4" key="1">
    <citation type="submission" date="2019-08" db="EMBL/GenBank/DDBJ databases">
        <authorList>
            <person name="Peeters C."/>
        </authorList>
    </citation>
    <scope>NUCLEOTIDE SEQUENCE [LARGE SCALE GENOMIC DNA]</scope>
    <source>
        <strain evidence="3 4">LMG 31111</strain>
    </source>
</reference>
<feature type="region of interest" description="Disordered" evidence="1">
    <location>
        <begin position="2480"/>
        <end position="2541"/>
    </location>
</feature>
<dbReference type="Proteomes" id="UP000383971">
    <property type="component" value="Unassembled WGS sequence"/>
</dbReference>
<evidence type="ECO:0000313" key="3">
    <source>
        <dbReference type="EMBL" id="VVE48833.1"/>
    </source>
</evidence>
<dbReference type="Pfam" id="PF05860">
    <property type="entry name" value="TPS"/>
    <property type="match status" value="1"/>
</dbReference>
<feature type="region of interest" description="Disordered" evidence="1">
    <location>
        <begin position="2033"/>
        <end position="2082"/>
    </location>
</feature>
<protein>
    <submittedName>
        <fullName evidence="3">Filamentous hemagglutinin</fullName>
    </submittedName>
</protein>
<dbReference type="SMART" id="SM00912">
    <property type="entry name" value="Haemagg_act"/>
    <property type="match status" value="1"/>
</dbReference>
<dbReference type="Pfam" id="PF13332">
    <property type="entry name" value="Fil_haemagg_2"/>
    <property type="match status" value="2"/>
</dbReference>
<dbReference type="Gene3D" id="2.160.20.10">
    <property type="entry name" value="Single-stranded right-handed beta-helix, Pectin lyase-like"/>
    <property type="match status" value="1"/>
</dbReference>
<dbReference type="NCBIfam" id="TIGR01901">
    <property type="entry name" value="adhes_NPXG"/>
    <property type="match status" value="1"/>
</dbReference>
<organism evidence="3 4">
    <name type="scientific">Pandoraea communis</name>
    <dbReference type="NCBI Taxonomy" id="2508297"/>
    <lineage>
        <taxon>Bacteria</taxon>
        <taxon>Pseudomonadati</taxon>
        <taxon>Pseudomonadota</taxon>
        <taxon>Betaproteobacteria</taxon>
        <taxon>Burkholderiales</taxon>
        <taxon>Burkholderiaceae</taxon>
        <taxon>Pandoraea</taxon>
    </lineage>
</organism>
<dbReference type="SUPFAM" id="SSF51126">
    <property type="entry name" value="Pectin lyase-like"/>
    <property type="match status" value="1"/>
</dbReference>
<dbReference type="GO" id="GO:0003824">
    <property type="term" value="F:catalytic activity"/>
    <property type="evidence" value="ECO:0007669"/>
    <property type="project" value="UniProtKB-ARBA"/>
</dbReference>
<sequence>MKTHTNRRARGALRGSPLEIGLQHGLVRALVLAQIIAPISVRAQVVAVPGGPNVVQTANGLQQVNITTPTAAGVSKNVYSQFDVPRQGVILNNSPTIVNTQQAGYVNGNPNLARDQAARVILNQVNSNSPSQLRGYLEVAGKAAQVVVANSAGILIDGGGFINTTRAVLTTGTPIMGADGSLSGYQVNGGRLVIQGDGLNAANVDQVDLIARAVQVNAALHAKQLNVVTGANRVDHESLAVQKIAGDGAAPDVSIDVGQLGGMYAQRIFLVGTENGVGVSNKGVIAAQAGDLTLTTQGKLVNSGKTETSGSLSIDARDGVDNPGTLYAAANAELRTGGALQNGGQLSAAGNVSAQAASVASNGTLGAGIDANGQATLAGSLSVTASGKVVATGRNVARGDLIVTGGALDLSGSRTDATGGLTFLSQAGDVDIQRAIVSAATALKITSAQHLLNANGNLSADTITLAAIGRIDNRDAQSVATSRLDVTGTDIDNARGLLQSGGELKIKGTSLDNSAGRVVSLAGDDAGIEVDGELRNAGGTTANGNTGGVIGGNGDLRIHADSVVNSAQIVAGKALSLTGRQLDNTGGTVSGERIDATLSGALINRQGTVSAATSTLQVGSLNNKDGLIEADTLSLTATGNVSNAGGQIKQYGQTGQTIKVGGIFDNTAGNVVSNAGNLTLDVVDLTNDGGKVSHLGNGVLNVLASGGFTNASGILGSLGALTMAAARIDNTAGELSAVDTATLTSSSDIRNRDGAKIYGAKGLTVTATRDVDNAAGSMQAAGNVKVDTKGTLTNTGGRVSANGAHETLTVTAGSVANASGQITNAGDGDTTLTAVGSIGNAGGTLGGNGGLAVTAASLSNVSGGKVIGGGALTLGVSGLIDNTGGRVFGGASLTVTKASASVVNTGGTLESAGDVALQVASLSNAGGVIRSNQDVGLSGVMSGAGQMTAGRNLTLAAIGDYVNSSANLLRADGVLKLTSTGRLTNTGAFSAPGTLDIHAAEIVNAAGGGFNATTTRLSADGLFSNLGSISGDTVRLQAGSFVNTNAVLGNDVQVNAADIENNGVAAVMGGARRLALYATNTVSNYDGALLYSMGDIEIGRDGTRDGAGLLANQIAVLNNRSASIIADGNLDIAARVVNNTRTSIVTQPGTPQSTTQSLSLYTAGLTGGDETMMHMSLTFPEWFWSGGRAPISSSLLQTLARPLTVNIPKSQVTNVDLAAKTFSLTKPLEESYQDMTTQGQGACDDHGQCGSSTKTRDVGTKPTQYFNSIIDNGDSYRIVFWPDWDPNTMIRPDQAISRGDLGIDQRDYNEIVRNVTTTRTRDQLISASPEAKLQAQGAIRINADGGAINNQSSTMTAGRDLIRRAQGGTVNDVGILLQETVTQTQTSTFYWHQKSGGDSEQLDVAYPVTPLPPVTLASLPAIALGGQSVQSSGQSITVTSVDRSGNTVGSAGVTGGNATGTQLGNLSGGVVNRQTLGSSAQAIPGLTLPRNGLFQLHTVPGQTFLVATDPRFTNYGKFISSDYMLTGLNLDPQTTQKRIGDGFYETQLVRDQITALTGKTLLAGYTNYLDEYTALLNNGVTYGKEFGLSVGVGLSDAQMKQLTSDMVWLVSQDVTLPDGSVQSVLVPQVYLAQANTVDLTNTGALVSGGSVKLAATGDVKNSGQIVSDTATTILGDAIVNLGVIGSGGTTALSSLGDIRNTGGRIGGKDVVVQAGRDLINESTTLTQTAGTDNGGSFTSSASATGIGSVGIISGSNSVTVVAARDVTLNAGAIASDGAVVVAAGRDINANALTVGQSQTVGTTDGQNGGNDVIVQNVGSAISAGGNLTTVSGRDTTLSGTIVAAGGNSTVLAGNDVTVTAVKDSHTHDERSFGGSLQYTQSSLDEAVNGASVSAGNHVLIGAGQASAVGGVLGAYQITPVAASSGIGNLSVLGSSVSSQGNGSVALAATGDVNIGTVTETHDSQKWQHDSSSGFLSKTEETSSSSSHQTIAVGSTVSGNAVGVSAGRDLVVSGSTVVGTQDVALQAGRDVRIESAQNESQSSSFYEKKSSGLGSSGGVGISYGKNEQRDQTNDSSVTQTGSTVGSLNGNVSVVAGNDLLVRGSDIMAAGDITGIGQNVTIESALNQQHHDETHEFKSSGFTLAVKSPVIDAIQNVTNQVKSAVDSGGDARVSALRGYAAASGAYGAYNEATRAVDMLADPKSAAKPEAKVELSWGSSSSKSTSSFDSTENVASNIKAGGTTAFIATGDAASGKGNVNIIGSNIDAKDVLLQATNQVNVLSSKNTESTRSDNESKSGSFGVSFGTSGWGVSASFSKSNGDANSDSTFQNNSHINASNTAVIVSGGDTNIVGGNVNADKVIARVGGDLNIASVQDTSESSAHQESMGGGLSLSMGGASGSFSYSRGNASGNYAGVVEQSGIQAGSGGFDVDVKGNTDLKGSYIASTADPSKNQLTTGTLTFSDIENHSDYSANSFGFGGGGSFGNGGANERTTGPSSGKNTGGISPMLPQSESGSERGVTRSGVSDGAITLTNGANQTQDLASLNRDTSNLNETVNRTPDLQNLLNDQSRLMAAATAAGEAVARDIGTYADKKREAAQKLADATTDPELKAQYQKEADDWKEGGDYRAAMHAAGGAIIAGLGGGNALGGALGAGLTSKLGGALNELSDNIQKAHPTGNADIDQALAQIVATGVGTAVGAAVGGSSGAFTGYNVDRFNRQLHEDKDPRKDERKRIQQDIAPQFAAAHPGMTVEQATQILADQLLRQVDTTAAGKGGWNQEAANYLNNYAAAHAGETVGKDQWGNAVPLFGNAAGYQRNDSTIFSANPQTEIPPPTLGLGSLGSYFKGVGHGLADTLGHPLDTIWSSLKGVYVIATDPVAAARLVQDAARNMVMQAGNGNFTPAGQQVGLEIGTFVVDTAGGVGAGAGVSKAFGAINDLRAMHAAVTSDGMANAATLPGLKAQLVNENLVNIAARDPRLGVAVNGSGTSNPNFSVGSGSVADANALGQVWVGDGAKLVSNQAACPGCLVSADGTMIYRPPQPKTSPFATTGVQANFVRQTPSGTIISNGHLNVIP</sequence>
<dbReference type="InterPro" id="IPR012334">
    <property type="entry name" value="Pectin_lyas_fold"/>
</dbReference>
<gene>
    <name evidence="3" type="ORF">PCO31111_04595</name>
</gene>
<evidence type="ECO:0000256" key="1">
    <source>
        <dbReference type="SAM" id="MobiDB-lite"/>
    </source>
</evidence>
<dbReference type="InterPro" id="IPR010069">
    <property type="entry name" value="CdiA_FHA1_rpt"/>
</dbReference>
<dbReference type="EMBL" id="CABPSE010000021">
    <property type="protein sequence ID" value="VVE48833.1"/>
    <property type="molecule type" value="Genomic_DNA"/>
</dbReference>
<feature type="compositionally biased region" description="Basic and acidic residues" evidence="1">
    <location>
        <begin position="1959"/>
        <end position="1968"/>
    </location>
</feature>
<proteinExistence type="predicted"/>
<evidence type="ECO:0000313" key="4">
    <source>
        <dbReference type="Proteomes" id="UP000383971"/>
    </source>
</evidence>
<dbReference type="InterPro" id="IPR025157">
    <property type="entry name" value="Hemagglutinin_rpt"/>
</dbReference>